<evidence type="ECO:0000313" key="9">
    <source>
        <dbReference type="EMBL" id="GGI03713.1"/>
    </source>
</evidence>
<keyword evidence="3 5" id="KW-0689">Ribosomal protein</keyword>
<comment type="caution">
    <text evidence="9">The sequence shown here is derived from an EMBL/GenBank/DDBJ whole genome shotgun (WGS) entry which is preliminary data.</text>
</comment>
<evidence type="ECO:0000259" key="7">
    <source>
        <dbReference type="Pfam" id="PF01386"/>
    </source>
</evidence>
<dbReference type="Gene3D" id="2.170.120.20">
    <property type="entry name" value="Ribosomal protein L25, beta domain"/>
    <property type="match status" value="1"/>
</dbReference>
<keyword evidence="2 5" id="KW-0694">RNA-binding</keyword>
<dbReference type="CDD" id="cd00495">
    <property type="entry name" value="Ribosomal_L25_TL5_CTC"/>
    <property type="match status" value="1"/>
</dbReference>
<dbReference type="RefSeq" id="WP_165404162.1">
    <property type="nucleotide sequence ID" value="NZ_BMHA01000002.1"/>
</dbReference>
<reference evidence="9" key="1">
    <citation type="journal article" date="2014" name="Int. J. Syst. Evol. Microbiol.">
        <title>Complete genome sequence of Corynebacterium casei LMG S-19264T (=DSM 44701T), isolated from a smear-ripened cheese.</title>
        <authorList>
            <consortium name="US DOE Joint Genome Institute (JGI-PGF)"/>
            <person name="Walter F."/>
            <person name="Albersmeier A."/>
            <person name="Kalinowski J."/>
            <person name="Ruckert C."/>
        </authorList>
    </citation>
    <scope>NUCLEOTIDE SEQUENCE</scope>
    <source>
        <strain evidence="9">CGMCC 1.14988</strain>
    </source>
</reference>
<keyword evidence="1 5" id="KW-0699">rRNA-binding</keyword>
<dbReference type="SUPFAM" id="SSF50715">
    <property type="entry name" value="Ribosomal protein L25-like"/>
    <property type="match status" value="1"/>
</dbReference>
<dbReference type="InterPro" id="IPR020056">
    <property type="entry name" value="Rbsml_bL25/Gln-tRNA_synth_N"/>
</dbReference>
<keyword evidence="10" id="KW-1185">Reference proteome</keyword>
<evidence type="ECO:0000256" key="6">
    <source>
        <dbReference type="SAM" id="MobiDB-lite"/>
    </source>
</evidence>
<dbReference type="InterPro" id="IPR020057">
    <property type="entry name" value="Ribosomal_bL25_b-dom"/>
</dbReference>
<evidence type="ECO:0000313" key="10">
    <source>
        <dbReference type="Proteomes" id="UP000650511"/>
    </source>
</evidence>
<evidence type="ECO:0000256" key="2">
    <source>
        <dbReference type="ARBA" id="ARBA00022884"/>
    </source>
</evidence>
<gene>
    <name evidence="5 9" type="primary">rplY</name>
    <name evidence="5" type="synonym">ctc</name>
    <name evidence="9" type="ORF">GCM10011354_05410</name>
</gene>
<dbReference type="Pfam" id="PF14693">
    <property type="entry name" value="Ribosomal_TL5_C"/>
    <property type="match status" value="1"/>
</dbReference>
<reference evidence="9" key="2">
    <citation type="submission" date="2020-09" db="EMBL/GenBank/DDBJ databases">
        <authorList>
            <person name="Sun Q."/>
            <person name="Zhou Y."/>
        </authorList>
    </citation>
    <scope>NUCLEOTIDE SEQUENCE</scope>
    <source>
        <strain evidence="9">CGMCC 1.14988</strain>
    </source>
</reference>
<comment type="similarity">
    <text evidence="5">Belongs to the bacterial ribosomal protein bL25 family. CTC subfamily.</text>
</comment>
<dbReference type="HAMAP" id="MF_01334">
    <property type="entry name" value="Ribosomal_bL25_CTC"/>
    <property type="match status" value="1"/>
</dbReference>
<feature type="domain" description="Large ribosomal subunit protein bL25 beta" evidence="8">
    <location>
        <begin position="103"/>
        <end position="186"/>
    </location>
</feature>
<dbReference type="PANTHER" id="PTHR33284:SF1">
    <property type="entry name" value="RIBOSOMAL PROTEIN L25_GLN-TRNA SYNTHETASE, ANTI-CODON-BINDING DOMAIN-CONTAINING PROTEIN"/>
    <property type="match status" value="1"/>
</dbReference>
<comment type="function">
    <text evidence="5">This is one of the proteins that binds to the 5S RNA in the ribosome where it forms part of the central protuberance.</text>
</comment>
<dbReference type="Pfam" id="PF01386">
    <property type="entry name" value="Ribosomal_L25p"/>
    <property type="match status" value="1"/>
</dbReference>
<dbReference type="InterPro" id="IPR037121">
    <property type="entry name" value="Ribosomal_bL25_C"/>
</dbReference>
<dbReference type="InterPro" id="IPR011035">
    <property type="entry name" value="Ribosomal_bL25/Gln-tRNA_synth"/>
</dbReference>
<dbReference type="InterPro" id="IPR029751">
    <property type="entry name" value="Ribosomal_L25_dom"/>
</dbReference>
<sequence>MSKQVQLSAAARTHHGKGASGRLRREGRVPGIVYGYKVEPTAVSVDALELYHALHTEAGRNAMIRLDIEGATHLVIARDLQIHPIRQETQHVDFLAVDTDSQISVEVPVALVGEEDIAPGGGVVNQILYTVPVLVRPLDVPNAIEVSIEGMEIGDVKRIEDLTAELPEGAEFDTDPETTVITINAPVSEAELESLEEGVGAGSDDTGAEPAPVDVIVEPAEAEEA</sequence>
<dbReference type="NCBIfam" id="NF004612">
    <property type="entry name" value="PRK05943.1"/>
    <property type="match status" value="1"/>
</dbReference>
<dbReference type="GO" id="GO:0008097">
    <property type="term" value="F:5S rRNA binding"/>
    <property type="evidence" value="ECO:0007669"/>
    <property type="project" value="InterPro"/>
</dbReference>
<dbReference type="GO" id="GO:0006412">
    <property type="term" value="P:translation"/>
    <property type="evidence" value="ECO:0007669"/>
    <property type="project" value="UniProtKB-UniRule"/>
</dbReference>
<dbReference type="Gene3D" id="2.40.240.10">
    <property type="entry name" value="Ribosomal Protein L25, Chain P"/>
    <property type="match status" value="1"/>
</dbReference>
<feature type="region of interest" description="Disordered" evidence="6">
    <location>
        <begin position="1"/>
        <end position="23"/>
    </location>
</feature>
<evidence type="ECO:0000256" key="5">
    <source>
        <dbReference type="HAMAP-Rule" id="MF_01334"/>
    </source>
</evidence>
<evidence type="ECO:0000256" key="3">
    <source>
        <dbReference type="ARBA" id="ARBA00022980"/>
    </source>
</evidence>
<comment type="subunit">
    <text evidence="5">Part of the 50S ribosomal subunit; part of the 5S rRNA/L5/L18/L25 subcomplex. Contacts the 5S rRNA. Binds to the 5S rRNA independently of L5 and L18.</text>
</comment>
<name>A0A8J3EQY7_9ACTN</name>
<dbReference type="GO" id="GO:0022625">
    <property type="term" value="C:cytosolic large ribosomal subunit"/>
    <property type="evidence" value="ECO:0007669"/>
    <property type="project" value="TreeGrafter"/>
</dbReference>
<dbReference type="InterPro" id="IPR020930">
    <property type="entry name" value="Ribosomal_uL5_bac-type"/>
</dbReference>
<dbReference type="EMBL" id="BMHA01000002">
    <property type="protein sequence ID" value="GGI03713.1"/>
    <property type="molecule type" value="Genomic_DNA"/>
</dbReference>
<feature type="region of interest" description="Disordered" evidence="6">
    <location>
        <begin position="191"/>
        <end position="225"/>
    </location>
</feature>
<protein>
    <recommendedName>
        <fullName evidence="5">Large ribosomal subunit protein bL25</fullName>
    </recommendedName>
    <alternativeName>
        <fullName evidence="5">General stress protein CTC</fullName>
    </alternativeName>
</protein>
<evidence type="ECO:0000259" key="8">
    <source>
        <dbReference type="Pfam" id="PF14693"/>
    </source>
</evidence>
<organism evidence="9 10">
    <name type="scientific">Egicoccus halophilus</name>
    <dbReference type="NCBI Taxonomy" id="1670830"/>
    <lineage>
        <taxon>Bacteria</taxon>
        <taxon>Bacillati</taxon>
        <taxon>Actinomycetota</taxon>
        <taxon>Nitriliruptoria</taxon>
        <taxon>Egicoccales</taxon>
        <taxon>Egicoccaceae</taxon>
        <taxon>Egicoccus</taxon>
    </lineage>
</organism>
<keyword evidence="4 5" id="KW-0687">Ribonucleoprotein</keyword>
<dbReference type="Proteomes" id="UP000650511">
    <property type="component" value="Unassembled WGS sequence"/>
</dbReference>
<dbReference type="GO" id="GO:0003735">
    <property type="term" value="F:structural constituent of ribosome"/>
    <property type="evidence" value="ECO:0007669"/>
    <property type="project" value="InterPro"/>
</dbReference>
<evidence type="ECO:0000256" key="4">
    <source>
        <dbReference type="ARBA" id="ARBA00023274"/>
    </source>
</evidence>
<proteinExistence type="inferred from homology"/>
<dbReference type="NCBIfam" id="TIGR00731">
    <property type="entry name" value="bL25_bact_ctc"/>
    <property type="match status" value="1"/>
</dbReference>
<accession>A0A8J3EQY7</accession>
<dbReference type="PANTHER" id="PTHR33284">
    <property type="entry name" value="RIBOSOMAL PROTEIN L25/GLN-TRNA SYNTHETASE, ANTI-CODON-BINDING DOMAIN-CONTAINING PROTEIN"/>
    <property type="match status" value="1"/>
</dbReference>
<dbReference type="AlphaFoldDB" id="A0A8J3EQY7"/>
<feature type="domain" description="Large ribosomal subunit protein bL25 L25" evidence="7">
    <location>
        <begin position="7"/>
        <end position="94"/>
    </location>
</feature>
<evidence type="ECO:0000256" key="1">
    <source>
        <dbReference type="ARBA" id="ARBA00022730"/>
    </source>
</evidence>
<dbReference type="InterPro" id="IPR001021">
    <property type="entry name" value="Ribosomal_bL25_long"/>
</dbReference>